<dbReference type="OrthoDB" id="9773308at2"/>
<evidence type="ECO:0000259" key="1">
    <source>
        <dbReference type="SMART" id="SM00871"/>
    </source>
</evidence>
<dbReference type="InterPro" id="IPR029442">
    <property type="entry name" value="GyrI-like"/>
</dbReference>
<dbReference type="RefSeq" id="WP_015926610.1">
    <property type="nucleotide sequence ID" value="NC_011898.1"/>
</dbReference>
<dbReference type="SUPFAM" id="SSF55136">
    <property type="entry name" value="Probable bacterial effector-binding domain"/>
    <property type="match status" value="1"/>
</dbReference>
<gene>
    <name evidence="2" type="ordered locus">Ccel_3263</name>
</gene>
<reference evidence="2 3" key="1">
    <citation type="submission" date="2009-01" db="EMBL/GenBank/DDBJ databases">
        <title>Complete sequence of Clostridium cellulolyticum H10.</title>
        <authorList>
            <consortium name="US DOE Joint Genome Institute"/>
            <person name="Lucas S."/>
            <person name="Copeland A."/>
            <person name="Lapidus A."/>
            <person name="Glavina del Rio T."/>
            <person name="Dalin E."/>
            <person name="Tice H."/>
            <person name="Bruce D."/>
            <person name="Goodwin L."/>
            <person name="Pitluck S."/>
            <person name="Chertkov O."/>
            <person name="Saunders E."/>
            <person name="Brettin T."/>
            <person name="Detter J.C."/>
            <person name="Han C."/>
            <person name="Larimer F."/>
            <person name="Land M."/>
            <person name="Hauser L."/>
            <person name="Kyrpides N."/>
            <person name="Ivanova N."/>
            <person name="Zhou J."/>
            <person name="Richardson P."/>
        </authorList>
    </citation>
    <scope>NUCLEOTIDE SEQUENCE [LARGE SCALE GENOMIC DNA]</scope>
    <source>
        <strain evidence="3">ATCC 35319 / DSM 5812 / JCM 6584 / H10</strain>
    </source>
</reference>
<dbReference type="STRING" id="394503.Ccel_3263"/>
<dbReference type="Proteomes" id="UP000001349">
    <property type="component" value="Chromosome"/>
</dbReference>
<organism evidence="2 3">
    <name type="scientific">Ruminiclostridium cellulolyticum (strain ATCC 35319 / DSM 5812 / JCM 6584 / H10)</name>
    <name type="common">Clostridium cellulolyticum</name>
    <dbReference type="NCBI Taxonomy" id="394503"/>
    <lineage>
        <taxon>Bacteria</taxon>
        <taxon>Bacillati</taxon>
        <taxon>Bacillota</taxon>
        <taxon>Clostridia</taxon>
        <taxon>Eubacteriales</taxon>
        <taxon>Oscillospiraceae</taxon>
        <taxon>Ruminiclostridium</taxon>
    </lineage>
</organism>
<dbReference type="EMBL" id="CP001348">
    <property type="protein sequence ID" value="ACL77552.1"/>
    <property type="molecule type" value="Genomic_DNA"/>
</dbReference>
<dbReference type="InterPro" id="IPR010499">
    <property type="entry name" value="AraC_E-bd"/>
</dbReference>
<dbReference type="SMART" id="SM00871">
    <property type="entry name" value="AraC_E_bind"/>
    <property type="match status" value="1"/>
</dbReference>
<feature type="binding site" evidence="4">
    <location>
        <position position="9"/>
    </location>
    <ligand>
        <name>Zn(2+)</name>
        <dbReference type="ChEBI" id="CHEBI:29105"/>
        <label>1</label>
    </ligand>
</feature>
<dbReference type="Gene3D" id="3.20.80.10">
    <property type="entry name" value="Regulatory factor, effector binding domain"/>
    <property type="match status" value="1"/>
</dbReference>
<name>B8I0Z6_RUMCH</name>
<dbReference type="InterPro" id="IPR011256">
    <property type="entry name" value="Reg_factor_effector_dom_sf"/>
</dbReference>
<protein>
    <submittedName>
        <fullName evidence="2">Transcription activator effector binding</fullName>
    </submittedName>
</protein>
<keyword evidence="4" id="KW-0479">Metal-binding</keyword>
<dbReference type="HOGENOM" id="CLU_1738811_0_0_9"/>
<keyword evidence="4 5" id="KW-0002">3D-structure</keyword>
<reference evidence="4 5" key="2">
    <citation type="journal article" date="2022" name="Angew. Chem. Int. Ed.">
        <title>A Specialized Polythioamide-Binding Protein Confers Antibiotic Self-Resistance in Anaerobic Bacteria.</title>
        <authorList>
            <person name="Gude F."/>
            <person name="Molloy E.M."/>
            <person name="Horch T."/>
            <person name="Dell M."/>
            <person name="Dunbar K.L."/>
            <person name="Krabbe J."/>
            <person name="Groll M."/>
            <person name="Hertweck C."/>
        </authorList>
    </citation>
    <scope>X-RAY CRYSTALLOGRAPHY (1.65 ANGSTROMS) IN COMPLEX WITH ZN(2+)</scope>
</reference>
<feature type="domain" description="AraC effector-binding" evidence="1">
    <location>
        <begin position="3"/>
        <end position="149"/>
    </location>
</feature>
<evidence type="ECO:0000313" key="3">
    <source>
        <dbReference type="Proteomes" id="UP000001349"/>
    </source>
</evidence>
<evidence type="ECO:0000313" key="2">
    <source>
        <dbReference type="EMBL" id="ACL77552.1"/>
    </source>
</evidence>
<dbReference type="GO" id="GO:0046872">
    <property type="term" value="F:metal ion binding"/>
    <property type="evidence" value="ECO:0007669"/>
    <property type="project" value="UniProtKB-KW"/>
</dbReference>
<dbReference type="KEGG" id="cce:Ccel_3263"/>
<keyword evidence="4" id="KW-0862">Zinc</keyword>
<dbReference type="PDB" id="7ZHE">
    <property type="method" value="X-ray"/>
    <property type="resolution" value="2.00 A"/>
    <property type="chains" value="A=1-151"/>
</dbReference>
<evidence type="ECO:0007829" key="5">
    <source>
        <dbReference type="PDB" id="7ZHE"/>
    </source>
</evidence>
<dbReference type="SMR" id="B8I0Z6"/>
<dbReference type="AlphaFoldDB" id="B8I0Z6"/>
<proteinExistence type="evidence at protein level"/>
<feature type="binding site" evidence="4">
    <location>
        <position position="54"/>
    </location>
    <ligand>
        <name>Zn(2+)</name>
        <dbReference type="ChEBI" id="CHEBI:29105"/>
        <label>2</label>
    </ligand>
</feature>
<dbReference type="PDB" id="7ZHD">
    <property type="method" value="X-ray"/>
    <property type="resolution" value="1.65 A"/>
    <property type="chains" value="A=1-151"/>
</dbReference>
<accession>B8I0Z6</accession>
<feature type="binding site" evidence="4">
    <location>
        <position position="11"/>
    </location>
    <ligand>
        <name>Zn(2+)</name>
        <dbReference type="ChEBI" id="CHEBI:29105"/>
        <label>1</label>
    </ligand>
</feature>
<evidence type="ECO:0007829" key="4">
    <source>
        <dbReference type="PDB" id="7ZHD"/>
    </source>
</evidence>
<sequence>MNYEIEVKDVEPIRVAFMHYKGPAAGASKVMPNVFKSIQGKANGAPFICYYVMDQQTMTGEMDLCVPTAENPVGNGIAVKDMPRIKAISATHIGPYETMQPVYEAIESYAREKNLILQPPFREVFIKGPGMILKGNPNKYITEVLFPIKEE</sequence>
<keyword evidence="3" id="KW-1185">Reference proteome</keyword>
<dbReference type="eggNOG" id="COG4978">
    <property type="taxonomic scope" value="Bacteria"/>
</dbReference>
<dbReference type="Pfam" id="PF06445">
    <property type="entry name" value="GyrI-like"/>
    <property type="match status" value="1"/>
</dbReference>